<keyword evidence="2" id="KW-1185">Reference proteome</keyword>
<accession>A0A1I3TVU8</accession>
<dbReference type="EMBL" id="FOQO01000013">
    <property type="protein sequence ID" value="SFJ73667.1"/>
    <property type="molecule type" value="Genomic_DNA"/>
</dbReference>
<dbReference type="AlphaFoldDB" id="A0A1I3TVU8"/>
<dbReference type="Proteomes" id="UP000198670">
    <property type="component" value="Unassembled WGS sequence"/>
</dbReference>
<organism evidence="1 2">
    <name type="scientific">Parapedobacter indicus</name>
    <dbReference type="NCBI Taxonomy" id="1477437"/>
    <lineage>
        <taxon>Bacteria</taxon>
        <taxon>Pseudomonadati</taxon>
        <taxon>Bacteroidota</taxon>
        <taxon>Sphingobacteriia</taxon>
        <taxon>Sphingobacteriales</taxon>
        <taxon>Sphingobacteriaceae</taxon>
        <taxon>Parapedobacter</taxon>
    </lineage>
</organism>
<evidence type="ECO:0000313" key="1">
    <source>
        <dbReference type="EMBL" id="SFJ73667.1"/>
    </source>
</evidence>
<dbReference type="OrthoDB" id="798617at2"/>
<dbReference type="STRING" id="1477437.SAMN05444682_11360"/>
<sequence length="133" mass="15017">MEKQPLTPTGVQALLDELYALPDEQLQQEAQALAVDFSGWLSTHFELTAYQVQFIDDELSASFISFVSSRVPFVMERRLPITYSVFKNPPEEEEEEWGKIVTTTDNVSQASTSEAFTSGASGSFQFVAQYYRK</sequence>
<protein>
    <submittedName>
        <fullName evidence="1">Uncharacterized protein</fullName>
    </submittedName>
</protein>
<name>A0A1I3TVU8_9SPHI</name>
<dbReference type="RefSeq" id="WP_090631151.1">
    <property type="nucleotide sequence ID" value="NZ_FOQO01000013.1"/>
</dbReference>
<evidence type="ECO:0000313" key="2">
    <source>
        <dbReference type="Proteomes" id="UP000198670"/>
    </source>
</evidence>
<reference evidence="1 2" key="1">
    <citation type="submission" date="2016-10" db="EMBL/GenBank/DDBJ databases">
        <authorList>
            <person name="de Groot N.N."/>
        </authorList>
    </citation>
    <scope>NUCLEOTIDE SEQUENCE [LARGE SCALE GENOMIC DNA]</scope>
    <source>
        <strain evidence="1 2">RK1</strain>
    </source>
</reference>
<gene>
    <name evidence="1" type="ORF">SAMN05444682_11360</name>
</gene>
<proteinExistence type="predicted"/>